<dbReference type="InterPro" id="IPR037914">
    <property type="entry name" value="SpoVT-AbrB_sf"/>
</dbReference>
<proteinExistence type="predicted"/>
<dbReference type="SUPFAM" id="SSF89447">
    <property type="entry name" value="AbrB/MazE/MraZ-like"/>
    <property type="match status" value="1"/>
</dbReference>
<dbReference type="HOGENOM" id="CLU_2669962_0_0_6"/>
<gene>
    <name evidence="1" type="ORF">Thi970DRAFT_01628</name>
</gene>
<keyword evidence="2" id="KW-1185">Reference proteome</keyword>
<protein>
    <recommendedName>
        <fullName evidence="3">Addiction module antidote</fullName>
    </recommendedName>
</protein>
<accession>H8Z1A5</accession>
<evidence type="ECO:0000313" key="1">
    <source>
        <dbReference type="EMBL" id="EIC21420.1"/>
    </source>
</evidence>
<reference evidence="1 2" key="2">
    <citation type="submission" date="2011-11" db="EMBL/GenBank/DDBJ databases">
        <authorList>
            <consortium name="US DOE Joint Genome Institute"/>
            <person name="Lucas S."/>
            <person name="Han J."/>
            <person name="Lapidus A."/>
            <person name="Cheng J.-F."/>
            <person name="Goodwin L."/>
            <person name="Pitluck S."/>
            <person name="Peters L."/>
            <person name="Ovchinnikova G."/>
            <person name="Zhang X."/>
            <person name="Detter J.C."/>
            <person name="Han C."/>
            <person name="Tapia R."/>
            <person name="Land M."/>
            <person name="Hauser L."/>
            <person name="Kyrpides N."/>
            <person name="Ivanova N."/>
            <person name="Pagani I."/>
            <person name="Vogl K."/>
            <person name="Liu Z."/>
            <person name="Overmann J."/>
            <person name="Frigaard N.-U."/>
            <person name="Bryant D."/>
            <person name="Woyke T."/>
        </authorList>
    </citation>
    <scope>NUCLEOTIDE SEQUENCE [LARGE SCALE GENOMIC DNA]</scope>
    <source>
        <strain evidence="1 2">970</strain>
    </source>
</reference>
<name>H8Z1A5_9GAMM</name>
<sequence>MSTEGILQQIGLDYVVKIPRELVQSLDLKPGAVLDIRAEQQCLMIAPVNTELAEVQEIHQELMENYQAAFKKLAE</sequence>
<dbReference type="Proteomes" id="UP000002964">
    <property type="component" value="Unassembled WGS sequence"/>
</dbReference>
<dbReference type="STRING" id="631362.Thi970DRAFT_01628"/>
<organism evidence="1 2">
    <name type="scientific">Thiorhodovibrio frisius</name>
    <dbReference type="NCBI Taxonomy" id="631362"/>
    <lineage>
        <taxon>Bacteria</taxon>
        <taxon>Pseudomonadati</taxon>
        <taxon>Pseudomonadota</taxon>
        <taxon>Gammaproteobacteria</taxon>
        <taxon>Chromatiales</taxon>
        <taxon>Chromatiaceae</taxon>
        <taxon>Thiorhodovibrio</taxon>
    </lineage>
</organism>
<dbReference type="AlphaFoldDB" id="H8Z1A5"/>
<dbReference type="RefSeq" id="WP_009148005.1">
    <property type="nucleotide sequence ID" value="NZ_CP121471.1"/>
</dbReference>
<evidence type="ECO:0008006" key="3">
    <source>
        <dbReference type="Google" id="ProtNLM"/>
    </source>
</evidence>
<dbReference type="Gene3D" id="2.10.260.10">
    <property type="match status" value="1"/>
</dbReference>
<evidence type="ECO:0000313" key="2">
    <source>
        <dbReference type="Proteomes" id="UP000002964"/>
    </source>
</evidence>
<dbReference type="EMBL" id="JH603169">
    <property type="protein sequence ID" value="EIC21420.1"/>
    <property type="molecule type" value="Genomic_DNA"/>
</dbReference>
<reference evidence="2" key="1">
    <citation type="submission" date="2011-06" db="EMBL/GenBank/DDBJ databases">
        <authorList>
            <consortium name="US DOE Joint Genome Institute (JGI-PGF)"/>
            <person name="Lucas S."/>
            <person name="Han J."/>
            <person name="Lapidus A."/>
            <person name="Cheng J.-F."/>
            <person name="Goodwin L."/>
            <person name="Pitluck S."/>
            <person name="Peters L."/>
            <person name="Land M.L."/>
            <person name="Hauser L."/>
            <person name="Vogl K."/>
            <person name="Liu Z."/>
            <person name="Overmann J."/>
            <person name="Frigaard N.-U."/>
            <person name="Bryant D.A."/>
            <person name="Woyke T.J."/>
        </authorList>
    </citation>
    <scope>NUCLEOTIDE SEQUENCE [LARGE SCALE GENOMIC DNA]</scope>
    <source>
        <strain evidence="2">970</strain>
    </source>
</reference>